<comment type="caution">
    <text evidence="1">The sequence shown here is derived from an EMBL/GenBank/DDBJ whole genome shotgun (WGS) entry which is preliminary data.</text>
</comment>
<evidence type="ECO:0000313" key="2">
    <source>
        <dbReference type="Proteomes" id="UP000637061"/>
    </source>
</evidence>
<name>A0A8I1EIG5_PSEPU</name>
<sequence length="141" mass="16033">MTYSIGRLKQKPIAKASVFGIQQARWIMGSMVATPVFSVVGKELRESQGIVVDGTLVNYEVDGRKLFFLSRQEAIRDAIRHENSMEAHCDVVISRIEAELREARRESAEPEVIAIHEFNISTVSTRRDGHRDYKEVLSKML</sequence>
<organism evidence="1 2">
    <name type="scientific">Pseudomonas putida</name>
    <name type="common">Arthrobacter siderocapsulatus</name>
    <dbReference type="NCBI Taxonomy" id="303"/>
    <lineage>
        <taxon>Bacteria</taxon>
        <taxon>Pseudomonadati</taxon>
        <taxon>Pseudomonadota</taxon>
        <taxon>Gammaproteobacteria</taxon>
        <taxon>Pseudomonadales</taxon>
        <taxon>Pseudomonadaceae</taxon>
        <taxon>Pseudomonas</taxon>
    </lineage>
</organism>
<dbReference type="Proteomes" id="UP000637061">
    <property type="component" value="Unassembled WGS sequence"/>
</dbReference>
<evidence type="ECO:0000313" key="1">
    <source>
        <dbReference type="EMBL" id="MBI6885812.1"/>
    </source>
</evidence>
<dbReference type="RefSeq" id="WP_198747739.1">
    <property type="nucleotide sequence ID" value="NZ_JAEHTE010000023.1"/>
</dbReference>
<reference evidence="1" key="1">
    <citation type="submission" date="2020-12" db="EMBL/GenBank/DDBJ databases">
        <title>Enhanced detection system for hospital associated transmission using whole genome sequencing surveillance.</title>
        <authorList>
            <person name="Harrison L.H."/>
            <person name="Van Tyne D."/>
            <person name="Marsh J.W."/>
            <person name="Griffith M.P."/>
            <person name="Snyder D.J."/>
            <person name="Cooper V.S."/>
            <person name="Mustapha M."/>
        </authorList>
    </citation>
    <scope>NUCLEOTIDE SEQUENCE</scope>
    <source>
        <strain evidence="1">PSB00042</strain>
    </source>
</reference>
<dbReference type="EMBL" id="JAEHTE010000023">
    <property type="protein sequence ID" value="MBI6885812.1"/>
    <property type="molecule type" value="Genomic_DNA"/>
</dbReference>
<dbReference type="AlphaFoldDB" id="A0A8I1EIG5"/>
<gene>
    <name evidence="1" type="ORF">JEU22_18045</name>
</gene>
<protein>
    <submittedName>
        <fullName evidence="1">Uncharacterized protein</fullName>
    </submittedName>
</protein>
<accession>A0A8I1EIG5</accession>
<proteinExistence type="predicted"/>